<evidence type="ECO:0000313" key="1">
    <source>
        <dbReference type="EMBL" id="KAH7237979.1"/>
    </source>
</evidence>
<name>A0A9P9GEB9_FUSSL</name>
<organism evidence="1 2">
    <name type="scientific">Fusarium solani</name>
    <name type="common">Filamentous fungus</name>
    <dbReference type="NCBI Taxonomy" id="169388"/>
    <lineage>
        <taxon>Eukaryota</taxon>
        <taxon>Fungi</taxon>
        <taxon>Dikarya</taxon>
        <taxon>Ascomycota</taxon>
        <taxon>Pezizomycotina</taxon>
        <taxon>Sordariomycetes</taxon>
        <taxon>Hypocreomycetidae</taxon>
        <taxon>Hypocreales</taxon>
        <taxon>Nectriaceae</taxon>
        <taxon>Fusarium</taxon>
        <taxon>Fusarium solani species complex</taxon>
    </lineage>
</organism>
<dbReference type="Proteomes" id="UP000736672">
    <property type="component" value="Unassembled WGS sequence"/>
</dbReference>
<sequence>MWFRRWTIHPAAAFSTSMTPGGTVDHKAFRVGLPLVARFRFWTMMMIMLLNTALVPGVSQRSANSPLNHPQPFLYAYNPDSLLNCRRCPLWRRNSHPSSRCHTQAETVATPILADSMSALRSSFTSFTEKDTTPSPTVTSHL</sequence>
<accession>A0A9P9GEB9</accession>
<gene>
    <name evidence="1" type="ORF">B0J15DRAFT_144783</name>
</gene>
<reference evidence="1" key="1">
    <citation type="journal article" date="2021" name="Nat. Commun.">
        <title>Genetic determinants of endophytism in the Arabidopsis root mycobiome.</title>
        <authorList>
            <person name="Mesny F."/>
            <person name="Miyauchi S."/>
            <person name="Thiergart T."/>
            <person name="Pickel B."/>
            <person name="Atanasova L."/>
            <person name="Karlsson M."/>
            <person name="Huettel B."/>
            <person name="Barry K.W."/>
            <person name="Haridas S."/>
            <person name="Chen C."/>
            <person name="Bauer D."/>
            <person name="Andreopoulos W."/>
            <person name="Pangilinan J."/>
            <person name="LaButti K."/>
            <person name="Riley R."/>
            <person name="Lipzen A."/>
            <person name="Clum A."/>
            <person name="Drula E."/>
            <person name="Henrissat B."/>
            <person name="Kohler A."/>
            <person name="Grigoriev I.V."/>
            <person name="Martin F.M."/>
            <person name="Hacquard S."/>
        </authorList>
    </citation>
    <scope>NUCLEOTIDE SEQUENCE</scope>
    <source>
        <strain evidence="1">FSSC 5 MPI-SDFR-AT-0091</strain>
    </source>
</reference>
<dbReference type="OrthoDB" id="5114433at2759"/>
<comment type="caution">
    <text evidence="1">The sequence shown here is derived from an EMBL/GenBank/DDBJ whole genome shotgun (WGS) entry which is preliminary data.</text>
</comment>
<dbReference type="EMBL" id="JAGTJS010000022">
    <property type="protein sequence ID" value="KAH7237979.1"/>
    <property type="molecule type" value="Genomic_DNA"/>
</dbReference>
<protein>
    <submittedName>
        <fullName evidence="1">Uncharacterized protein</fullName>
    </submittedName>
</protein>
<dbReference type="AlphaFoldDB" id="A0A9P9GEB9"/>
<keyword evidence="2" id="KW-1185">Reference proteome</keyword>
<proteinExistence type="predicted"/>
<evidence type="ECO:0000313" key="2">
    <source>
        <dbReference type="Proteomes" id="UP000736672"/>
    </source>
</evidence>